<evidence type="ECO:0000313" key="2">
    <source>
        <dbReference type="EMBL" id="GAA0219986.1"/>
    </source>
</evidence>
<protein>
    <submittedName>
        <fullName evidence="2">Uncharacterized protein</fullName>
    </submittedName>
</protein>
<keyword evidence="3" id="KW-1185">Reference proteome</keyword>
<gene>
    <name evidence="2" type="ORF">GCM10009539_01630</name>
</gene>
<dbReference type="RefSeq" id="WP_344646752.1">
    <property type="nucleotide sequence ID" value="NZ_BAAAGX010000001.1"/>
</dbReference>
<reference evidence="3" key="1">
    <citation type="journal article" date="2019" name="Int. J. Syst. Evol. Microbiol.">
        <title>The Global Catalogue of Microorganisms (GCM) 10K type strain sequencing project: providing services to taxonomists for standard genome sequencing and annotation.</title>
        <authorList>
            <consortium name="The Broad Institute Genomics Platform"/>
            <consortium name="The Broad Institute Genome Sequencing Center for Infectious Disease"/>
            <person name="Wu L."/>
            <person name="Ma J."/>
        </authorList>
    </citation>
    <scope>NUCLEOTIDE SEQUENCE [LARGE SCALE GENOMIC DNA]</scope>
    <source>
        <strain evidence="3">JCM 10425</strain>
    </source>
</reference>
<dbReference type="Proteomes" id="UP001500967">
    <property type="component" value="Unassembled WGS sequence"/>
</dbReference>
<dbReference type="EMBL" id="BAAAGX010000001">
    <property type="protein sequence ID" value="GAA0219986.1"/>
    <property type="molecule type" value="Genomic_DNA"/>
</dbReference>
<organism evidence="2 3">
    <name type="scientific">Cryptosporangium japonicum</name>
    <dbReference type="NCBI Taxonomy" id="80872"/>
    <lineage>
        <taxon>Bacteria</taxon>
        <taxon>Bacillati</taxon>
        <taxon>Actinomycetota</taxon>
        <taxon>Actinomycetes</taxon>
        <taxon>Cryptosporangiales</taxon>
        <taxon>Cryptosporangiaceae</taxon>
        <taxon>Cryptosporangium</taxon>
    </lineage>
</organism>
<accession>A0ABP3D0D8</accession>
<feature type="compositionally biased region" description="Polar residues" evidence="1">
    <location>
        <begin position="235"/>
        <end position="259"/>
    </location>
</feature>
<proteinExistence type="predicted"/>
<evidence type="ECO:0000313" key="3">
    <source>
        <dbReference type="Proteomes" id="UP001500967"/>
    </source>
</evidence>
<sequence length="259" mass="26766">MRAVLLRLGRGARRLSRSWTALITLVLVVALVVVAYRAGTRTAPVDDTVGNVPRVGPADGQAVDAYRTAVSAELAALPAGQPVWALVALSAYQRPGALPALLDGYAVSRVVARVPLPGVQTQLVTLVVDRLAVDVPAGMNRIASDKERAAADAATAAKSAPSADLTAVYTAAADVQRREAVAYRQLCACVYAAVVRAAPDRLRALAQRPGIRVVDPAPEVSRLDRATFVPLLPEQSGTVGPPSDNSAGPSTTPSPTAAG</sequence>
<evidence type="ECO:0000256" key="1">
    <source>
        <dbReference type="SAM" id="MobiDB-lite"/>
    </source>
</evidence>
<feature type="region of interest" description="Disordered" evidence="1">
    <location>
        <begin position="231"/>
        <end position="259"/>
    </location>
</feature>
<name>A0ABP3D0D8_9ACTN</name>
<comment type="caution">
    <text evidence="2">The sequence shown here is derived from an EMBL/GenBank/DDBJ whole genome shotgun (WGS) entry which is preliminary data.</text>
</comment>